<organism evidence="3 4">
    <name type="scientific">Hyunsoonleella flava</name>
    <dbReference type="NCBI Taxonomy" id="2527939"/>
    <lineage>
        <taxon>Bacteria</taxon>
        <taxon>Pseudomonadati</taxon>
        <taxon>Bacteroidota</taxon>
        <taxon>Flavobacteriia</taxon>
        <taxon>Flavobacteriales</taxon>
        <taxon>Flavobacteriaceae</taxon>
    </lineage>
</organism>
<evidence type="ECO:0000259" key="2">
    <source>
        <dbReference type="Pfam" id="PF09968"/>
    </source>
</evidence>
<evidence type="ECO:0000313" key="3">
    <source>
        <dbReference type="EMBL" id="TBN00409.1"/>
    </source>
</evidence>
<dbReference type="RefSeq" id="WP_130965219.1">
    <property type="nucleotide sequence ID" value="NZ_SIRT01000014.1"/>
</dbReference>
<proteinExistence type="predicted"/>
<dbReference type="Pfam" id="PF09968">
    <property type="entry name" value="DUF2202"/>
    <property type="match status" value="1"/>
</dbReference>
<dbReference type="AlphaFoldDB" id="A0A4Q9FBZ2"/>
<dbReference type="OrthoDB" id="9801086at2"/>
<dbReference type="InterPro" id="IPR019243">
    <property type="entry name" value="DUF2202"/>
</dbReference>
<name>A0A4Q9FBZ2_9FLAO</name>
<dbReference type="EMBL" id="SIRT01000014">
    <property type="protein sequence ID" value="TBN00409.1"/>
    <property type="molecule type" value="Genomic_DNA"/>
</dbReference>
<feature type="domain" description="DUF2202" evidence="2">
    <location>
        <begin position="56"/>
        <end position="214"/>
    </location>
</feature>
<evidence type="ECO:0000256" key="1">
    <source>
        <dbReference type="SAM" id="SignalP"/>
    </source>
</evidence>
<dbReference type="SUPFAM" id="SSF47240">
    <property type="entry name" value="Ferritin-like"/>
    <property type="match status" value="1"/>
</dbReference>
<feature type="signal peptide" evidence="1">
    <location>
        <begin position="1"/>
        <end position="22"/>
    </location>
</feature>
<feature type="chain" id="PRO_5020726803" evidence="1">
    <location>
        <begin position="23"/>
        <end position="220"/>
    </location>
</feature>
<dbReference type="InterPro" id="IPR012347">
    <property type="entry name" value="Ferritin-like"/>
</dbReference>
<keyword evidence="1" id="KW-0732">Signal</keyword>
<dbReference type="Gene3D" id="1.20.1260.10">
    <property type="match status" value="1"/>
</dbReference>
<evidence type="ECO:0000313" key="4">
    <source>
        <dbReference type="Proteomes" id="UP000291142"/>
    </source>
</evidence>
<reference evidence="3 4" key="1">
    <citation type="submission" date="2019-02" db="EMBL/GenBank/DDBJ databases">
        <title>Hyunsoonleella sp., isolated from marine sediment.</title>
        <authorList>
            <person name="Liu B.-T."/>
        </authorList>
    </citation>
    <scope>NUCLEOTIDE SEQUENCE [LARGE SCALE GENOMIC DNA]</scope>
    <source>
        <strain evidence="3 4">T58</strain>
    </source>
</reference>
<protein>
    <submittedName>
        <fullName evidence="3">DUF2202 domain-containing protein</fullName>
    </submittedName>
</protein>
<comment type="caution">
    <text evidence="3">The sequence shown here is derived from an EMBL/GenBank/DDBJ whole genome shotgun (WGS) entry which is preliminary data.</text>
</comment>
<keyword evidence="4" id="KW-1185">Reference proteome</keyword>
<dbReference type="CDD" id="cd01048">
    <property type="entry name" value="Ferritin_like_AB2"/>
    <property type="match status" value="1"/>
</dbReference>
<sequence>MRNSVLNQLATIAILFISFAFFNGCSDNDEINDIVNEGINNNTPNDTPKEILTAADKAALLFMLEEEKLARDTYIYLNDLWAINQFANITKSEQTHMDAIANLLTQNKIQYTVLPVGEFKNQDLQNLYNQFVINGKVDKINAFKIGATIEDLDIVDLQNLMDASQNTDMISIFKSLQCGSRNHLRSFIKGLDNIGGTYSPQFLTQTEFDTIVSARNEKCN</sequence>
<dbReference type="Proteomes" id="UP000291142">
    <property type="component" value="Unassembled WGS sequence"/>
</dbReference>
<accession>A0A4Q9FBZ2</accession>
<gene>
    <name evidence="3" type="ORF">EYD45_14170</name>
</gene>
<dbReference type="InterPro" id="IPR009078">
    <property type="entry name" value="Ferritin-like_SF"/>
</dbReference>